<keyword evidence="5" id="KW-0235">DNA replication</keyword>
<dbReference type="Pfam" id="PF02739">
    <property type="entry name" value="5_3_exonuc_N"/>
    <property type="match status" value="1"/>
</dbReference>
<dbReference type="InterPro" id="IPR036279">
    <property type="entry name" value="5-3_exonuclease_C_sf"/>
</dbReference>
<evidence type="ECO:0000256" key="3">
    <source>
        <dbReference type="ARBA" id="ARBA00022679"/>
    </source>
</evidence>
<dbReference type="InterPro" id="IPR043502">
    <property type="entry name" value="DNA/RNA_pol_sf"/>
</dbReference>
<dbReference type="GO" id="GO:0006261">
    <property type="term" value="P:DNA-templated DNA replication"/>
    <property type="evidence" value="ECO:0007669"/>
    <property type="project" value="InterPro"/>
</dbReference>
<dbReference type="SUPFAM" id="SSF56672">
    <property type="entry name" value="DNA/RNA polymerases"/>
    <property type="match status" value="1"/>
</dbReference>
<comment type="caution">
    <text evidence="13">The sequence shown here is derived from an EMBL/GenBank/DDBJ whole genome shotgun (WGS) entry which is preliminary data.</text>
</comment>
<evidence type="ECO:0000256" key="6">
    <source>
        <dbReference type="ARBA" id="ARBA00022763"/>
    </source>
</evidence>
<organism evidence="13 14">
    <name type="scientific">Candidatus Spechtbacteria bacterium SB0662_bin_43</name>
    <dbReference type="NCBI Taxonomy" id="2604897"/>
    <lineage>
        <taxon>Bacteria</taxon>
        <taxon>Candidatus Spechtiibacteriota</taxon>
    </lineage>
</organism>
<evidence type="ECO:0000259" key="11">
    <source>
        <dbReference type="SMART" id="SM00475"/>
    </source>
</evidence>
<dbReference type="CDD" id="cd09859">
    <property type="entry name" value="PIN_53EXO"/>
    <property type="match status" value="1"/>
</dbReference>
<dbReference type="InterPro" id="IPR001098">
    <property type="entry name" value="DNA-dir_DNA_pol_A_palm_dom"/>
</dbReference>
<dbReference type="GO" id="GO:0003887">
    <property type="term" value="F:DNA-directed DNA polymerase activity"/>
    <property type="evidence" value="ECO:0007669"/>
    <property type="project" value="UniProtKB-KW"/>
</dbReference>
<sequence length="732" mass="83075">MRKSKRFVVIDAYALIHRAYHALPALHTQQGEQTNAVFGFSSILLRVLKEFNPTYIAAAFDLEDETFRKKEFQQYKAQRKKAPDELYAQIPRVREVLGAFHIPILSHPGYEGDDIIGTLVCFVENNHPDVENIIVSGDLDTLQLISGRTKVYTLRRGVSDTILYDNDAVVARYGFDADYIAEYKGLRGDASDNIPGVQGVGEKTASRLIAEHKTLETIFRKLKEGQDIGVSKRIEEQLLSSEEDALFSRMLATIKQDVPLQFALRDATWGLFDPNEVRALFQDLHFYSLVERLRGIRGFEEGSLFAKQMSRKQEMQLQLDDAWRSTLLSQELYDAEKALIPIVEKMEKKGIMLHERVLQDVQKKIEKKLRTIEAKIYEHAGQAFNVNSPRQISEVLFDVLKIPSKGVRKTSTKAYSTSADQLEKIQDKHPIVPLILQQRELQKLVSTYLTPLPKYKQQDDRIHSQFIPLGTATGRMSSNHPNLQNIPIRGEWASVLRKAFVAEKGNLFLACDYSQMELRIVAHIANDQNMRESFLQGEDIHQRTASLVFGVDIDKVDSDMRYRAKALNFGIIYGIGARSFARSAGISPDEAREFMDTYLAVFKGIAQYMEDAKEMARQHGYAITMYGRRRFLPDIHSSNPLLRSIAERVAINMPIQGTAADIVKMAMVRADKEFPDIDLVLQVHDELLWEGKKDVIISLQDRVAETLETVVSLSAPLKVVSHSGASWDVLKS</sequence>
<dbReference type="CDD" id="cd08637">
    <property type="entry name" value="DNA_pol_A_pol_I_C"/>
    <property type="match status" value="1"/>
</dbReference>
<keyword evidence="4" id="KW-0548">Nucleotidyltransferase</keyword>
<keyword evidence="8" id="KW-0238">DNA-binding</keyword>
<dbReference type="FunFam" id="1.10.150.20:FF:000002">
    <property type="entry name" value="DNA polymerase I"/>
    <property type="match status" value="1"/>
</dbReference>
<dbReference type="InterPro" id="IPR002421">
    <property type="entry name" value="5-3_exonuclease"/>
</dbReference>
<dbReference type="GO" id="GO:0008409">
    <property type="term" value="F:5'-3' exonuclease activity"/>
    <property type="evidence" value="ECO:0007669"/>
    <property type="project" value="InterPro"/>
</dbReference>
<evidence type="ECO:0000259" key="12">
    <source>
        <dbReference type="SMART" id="SM00482"/>
    </source>
</evidence>
<evidence type="ECO:0000256" key="9">
    <source>
        <dbReference type="ARBA" id="ARBA00023204"/>
    </source>
</evidence>
<dbReference type="Gene3D" id="1.20.1060.10">
    <property type="entry name" value="Taq DNA Polymerase, Chain T, domain 4"/>
    <property type="match status" value="1"/>
</dbReference>
<dbReference type="GO" id="GO:0006302">
    <property type="term" value="P:double-strand break repair"/>
    <property type="evidence" value="ECO:0007669"/>
    <property type="project" value="TreeGrafter"/>
</dbReference>
<evidence type="ECO:0000256" key="10">
    <source>
        <dbReference type="ARBA" id="ARBA00049244"/>
    </source>
</evidence>
<accession>A0A845DCL3</accession>
<dbReference type="InterPro" id="IPR029060">
    <property type="entry name" value="PIN-like_dom_sf"/>
</dbReference>
<reference evidence="13 14" key="1">
    <citation type="submission" date="2019-09" db="EMBL/GenBank/DDBJ databases">
        <title>Characterisation of the sponge microbiome using genome-centric metagenomics.</title>
        <authorList>
            <person name="Engelberts J.P."/>
            <person name="Robbins S.J."/>
            <person name="De Goeij J.M."/>
            <person name="Aranda M."/>
            <person name="Bell S.C."/>
            <person name="Webster N.S."/>
        </authorList>
    </citation>
    <scope>NUCLEOTIDE SEQUENCE [LARGE SCALE GENOMIC DNA]</scope>
    <source>
        <strain evidence="13">SB0662_bin_43</strain>
    </source>
</reference>
<proteinExistence type="inferred from homology"/>
<feature type="domain" description="5'-3' exonuclease" evidence="11">
    <location>
        <begin position="5"/>
        <end position="270"/>
    </location>
</feature>
<dbReference type="CDD" id="cd09898">
    <property type="entry name" value="H3TH_53EXO"/>
    <property type="match status" value="1"/>
</dbReference>
<keyword evidence="3" id="KW-0808">Transferase</keyword>
<dbReference type="SMART" id="SM00475">
    <property type="entry name" value="53EXOc"/>
    <property type="match status" value="1"/>
</dbReference>
<dbReference type="EMBL" id="VXOY01000023">
    <property type="protein sequence ID" value="MYE38404.1"/>
    <property type="molecule type" value="Genomic_DNA"/>
</dbReference>
<keyword evidence="9" id="KW-0234">DNA repair</keyword>
<dbReference type="Gene3D" id="3.40.50.1010">
    <property type="entry name" value="5'-nuclease"/>
    <property type="match status" value="1"/>
</dbReference>
<evidence type="ECO:0000256" key="4">
    <source>
        <dbReference type="ARBA" id="ARBA00022695"/>
    </source>
</evidence>
<dbReference type="EC" id="2.7.7.7" evidence="2"/>
<dbReference type="FunFam" id="1.20.1060.10:FF:000001">
    <property type="entry name" value="DNA polymerase I"/>
    <property type="match status" value="1"/>
</dbReference>
<evidence type="ECO:0000313" key="14">
    <source>
        <dbReference type="Proteomes" id="UP000449092"/>
    </source>
</evidence>
<evidence type="ECO:0000256" key="7">
    <source>
        <dbReference type="ARBA" id="ARBA00022932"/>
    </source>
</evidence>
<dbReference type="InterPro" id="IPR002298">
    <property type="entry name" value="DNA_polymerase_A"/>
</dbReference>
<evidence type="ECO:0000256" key="2">
    <source>
        <dbReference type="ARBA" id="ARBA00012417"/>
    </source>
</evidence>
<dbReference type="Pfam" id="PF01367">
    <property type="entry name" value="5_3_exonuc"/>
    <property type="match status" value="1"/>
</dbReference>
<dbReference type="SUPFAM" id="SSF47807">
    <property type="entry name" value="5' to 3' exonuclease, C-terminal subdomain"/>
    <property type="match status" value="1"/>
</dbReference>
<evidence type="ECO:0000256" key="1">
    <source>
        <dbReference type="ARBA" id="ARBA00007705"/>
    </source>
</evidence>
<dbReference type="SMART" id="SM00482">
    <property type="entry name" value="POLAc"/>
    <property type="match status" value="1"/>
</dbReference>
<evidence type="ECO:0000256" key="8">
    <source>
        <dbReference type="ARBA" id="ARBA00023125"/>
    </source>
</evidence>
<dbReference type="Proteomes" id="UP000449092">
    <property type="component" value="Unassembled WGS sequence"/>
</dbReference>
<dbReference type="InterPro" id="IPR020046">
    <property type="entry name" value="5-3_exonucl_a-hlix_arch_N"/>
</dbReference>
<dbReference type="InterPro" id="IPR020045">
    <property type="entry name" value="DNA_polI_H3TH"/>
</dbReference>
<keyword evidence="7" id="KW-0239">DNA-directed DNA polymerase</keyword>
<name>A0A845DCL3_9BACT</name>
<dbReference type="PRINTS" id="PR00868">
    <property type="entry name" value="DNAPOLI"/>
</dbReference>
<dbReference type="SMART" id="SM00279">
    <property type="entry name" value="HhH2"/>
    <property type="match status" value="1"/>
</dbReference>
<keyword evidence="6" id="KW-0227">DNA damage</keyword>
<feature type="domain" description="DNA-directed DNA polymerase family A palm" evidence="12">
    <location>
        <begin position="493"/>
        <end position="695"/>
    </location>
</feature>
<dbReference type="Gene3D" id="3.30.70.370">
    <property type="match status" value="1"/>
</dbReference>
<dbReference type="Pfam" id="PF00476">
    <property type="entry name" value="DNA_pol_A"/>
    <property type="match status" value="1"/>
</dbReference>
<dbReference type="Gene3D" id="1.10.150.20">
    <property type="entry name" value="5' to 3' exonuclease, C-terminal subdomain"/>
    <property type="match status" value="2"/>
</dbReference>
<protein>
    <recommendedName>
        <fullName evidence="2">DNA-directed DNA polymerase</fullName>
        <ecNumber evidence="2">2.7.7.7</ecNumber>
    </recommendedName>
</protein>
<dbReference type="FunFam" id="1.10.150.20:FF:000003">
    <property type="entry name" value="DNA polymerase I"/>
    <property type="match status" value="1"/>
</dbReference>
<gene>
    <name evidence="13" type="ORF">F4X82_02725</name>
</gene>
<dbReference type="GO" id="GO:0003677">
    <property type="term" value="F:DNA binding"/>
    <property type="evidence" value="ECO:0007669"/>
    <property type="project" value="UniProtKB-KW"/>
</dbReference>
<comment type="similarity">
    <text evidence="1">Belongs to the DNA polymerase type-A family.</text>
</comment>
<comment type="catalytic activity">
    <reaction evidence="10">
        <text>DNA(n) + a 2'-deoxyribonucleoside 5'-triphosphate = DNA(n+1) + diphosphate</text>
        <dbReference type="Rhea" id="RHEA:22508"/>
        <dbReference type="Rhea" id="RHEA-COMP:17339"/>
        <dbReference type="Rhea" id="RHEA-COMP:17340"/>
        <dbReference type="ChEBI" id="CHEBI:33019"/>
        <dbReference type="ChEBI" id="CHEBI:61560"/>
        <dbReference type="ChEBI" id="CHEBI:173112"/>
        <dbReference type="EC" id="2.7.7.7"/>
    </reaction>
</comment>
<dbReference type="PANTHER" id="PTHR10133">
    <property type="entry name" value="DNA POLYMERASE I"/>
    <property type="match status" value="1"/>
</dbReference>
<dbReference type="AlphaFoldDB" id="A0A845DCL3"/>
<dbReference type="InterPro" id="IPR008918">
    <property type="entry name" value="HhH2"/>
</dbReference>
<dbReference type="PANTHER" id="PTHR10133:SF27">
    <property type="entry name" value="DNA POLYMERASE NU"/>
    <property type="match status" value="1"/>
</dbReference>
<dbReference type="SUPFAM" id="SSF88723">
    <property type="entry name" value="PIN domain-like"/>
    <property type="match status" value="1"/>
</dbReference>
<evidence type="ECO:0000313" key="13">
    <source>
        <dbReference type="EMBL" id="MYE38404.1"/>
    </source>
</evidence>
<evidence type="ECO:0000256" key="5">
    <source>
        <dbReference type="ARBA" id="ARBA00022705"/>
    </source>
</evidence>